<comment type="caution">
    <text evidence="1">The sequence shown here is derived from an EMBL/GenBank/DDBJ whole genome shotgun (WGS) entry which is preliminary data.</text>
</comment>
<reference evidence="1" key="1">
    <citation type="journal article" date="2018" name="Genome Biol.">
        <title>SKESA: strategic k-mer extension for scrupulous assemblies.</title>
        <authorList>
            <person name="Souvorov A."/>
            <person name="Agarwala R."/>
            <person name="Lipman D.J."/>
        </authorList>
    </citation>
    <scope>NUCLEOTIDE SEQUENCE</scope>
    <source>
        <strain evidence="1">Morganella morganii ARLG-3209</strain>
    </source>
</reference>
<accession>A0AAN5MGR4</accession>
<dbReference type="InterPro" id="IPR018880">
    <property type="entry name" value="Phage_P4_Ash"/>
</dbReference>
<evidence type="ECO:0000313" key="1">
    <source>
        <dbReference type="EMBL" id="HAT3810030.1"/>
    </source>
</evidence>
<dbReference type="Pfam" id="PF10554">
    <property type="entry name" value="Phage_ASH"/>
    <property type="match status" value="1"/>
</dbReference>
<protein>
    <submittedName>
        <fullName evidence="1">Ash family protein</fullName>
    </submittedName>
</protein>
<evidence type="ECO:0000313" key="2">
    <source>
        <dbReference type="Proteomes" id="UP000865968"/>
    </source>
</evidence>
<sequence>MFDTPKSVYQSANINHITSQGKGSFLDGGVPVKLDTLTNTVTSSYGITGNQPAKVSAGQSAKFYAGLKYETPAYPDIPNRGEITPFKGFIGVTTRGGIEVSESIKKGGVSTTLCVFDIKYRANQLLQVSQWWSGSISDISGEAENFDDNHLFLSSDVRYSDRAPAKSGVRIETLKLLKATHDAPSVFFCVRAHAHLQNTVLCRPDSMVALAGQPSGWLVSFSTSSLNPVSVTTPIEIETSGGDSFDKLKEIIVMMAIPTQTQFKFLFLAVKRADSTDIPHRIEATAPNEHSARLLLVRDYILSFAGRLPVREVAA</sequence>
<gene>
    <name evidence="1" type="ORF">I8608_002912</name>
</gene>
<proteinExistence type="predicted"/>
<dbReference type="Proteomes" id="UP000865968">
    <property type="component" value="Unassembled WGS sequence"/>
</dbReference>
<organism evidence="1 2">
    <name type="scientific">Morganella morganii</name>
    <name type="common">Proteus morganii</name>
    <dbReference type="NCBI Taxonomy" id="582"/>
    <lineage>
        <taxon>Bacteria</taxon>
        <taxon>Pseudomonadati</taxon>
        <taxon>Pseudomonadota</taxon>
        <taxon>Gammaproteobacteria</taxon>
        <taxon>Enterobacterales</taxon>
        <taxon>Morganellaceae</taxon>
        <taxon>Morganella</taxon>
    </lineage>
</organism>
<dbReference type="NCBIfam" id="NF033153">
    <property type="entry name" value="phage_ICD_like"/>
    <property type="match status" value="1"/>
</dbReference>
<reference evidence="1" key="2">
    <citation type="submission" date="2020-10" db="EMBL/GenBank/DDBJ databases">
        <authorList>
            <consortium name="NCBI Pathogen Detection Project"/>
        </authorList>
    </citation>
    <scope>NUCLEOTIDE SEQUENCE</scope>
    <source>
        <strain evidence="1">Morganella morganii ARLG-3209</strain>
    </source>
</reference>
<dbReference type="EMBL" id="DACSWI010000009">
    <property type="protein sequence ID" value="HAT3810030.1"/>
    <property type="molecule type" value="Genomic_DNA"/>
</dbReference>
<name>A0AAN5MGR4_MORMO</name>
<dbReference type="AlphaFoldDB" id="A0AAN5MGR4"/>